<dbReference type="Gene3D" id="3.40.50.12370">
    <property type="match status" value="1"/>
</dbReference>
<protein>
    <submittedName>
        <fullName evidence="3">UspA domain protein</fullName>
    </submittedName>
</protein>
<dbReference type="CDD" id="cd00293">
    <property type="entry name" value="USP-like"/>
    <property type="match status" value="1"/>
</dbReference>
<name>F9Y7P9_KETVW</name>
<dbReference type="InterPro" id="IPR006015">
    <property type="entry name" value="Universal_stress_UspA"/>
</dbReference>
<evidence type="ECO:0000313" key="4">
    <source>
        <dbReference type="Proteomes" id="UP000000692"/>
    </source>
</evidence>
<proteinExistence type="inferred from homology"/>
<dbReference type="Proteomes" id="UP000000692">
    <property type="component" value="Chromosome"/>
</dbReference>
<organism evidence="3 4">
    <name type="scientific">Ketogulonicigenium vulgare (strain WSH-001)</name>
    <dbReference type="NCBI Taxonomy" id="759362"/>
    <lineage>
        <taxon>Bacteria</taxon>
        <taxon>Pseudomonadati</taxon>
        <taxon>Pseudomonadota</taxon>
        <taxon>Alphaproteobacteria</taxon>
        <taxon>Rhodobacterales</taxon>
        <taxon>Roseobacteraceae</taxon>
        <taxon>Ketogulonicigenium</taxon>
    </lineage>
</organism>
<dbReference type="PRINTS" id="PR01438">
    <property type="entry name" value="UNVRSLSTRESS"/>
</dbReference>
<dbReference type="HOGENOM" id="CLU_049301_5_2_5"/>
<evidence type="ECO:0000259" key="2">
    <source>
        <dbReference type="Pfam" id="PF00582"/>
    </source>
</evidence>
<sequence length="282" mass="30062">MSYKTIAIFVHDADRDSVALAAAMEVAGRDNAHLEVFCLGIDPIQYDATLAGAMPVFLSSGITEAQETASKLAAWVETMVPTGQSRVYVQPVATASAGLELLVGRYARYSDLIIAPQPYGEDRGRIAEALLEGALFNSDAAVLVIPNDSDPAKFADHFKRAVVAWNESDEALSTIRKALPILTAAQQVDILMIDPAVRSGERSDPGGALAMMLSRQGAKADVAIVARTLPKVADMITRYAADHGADVLVMGAYGHSRLRQAVLGGTTRSMLNEMPLPVLMSH</sequence>
<feature type="domain" description="UspA" evidence="2">
    <location>
        <begin position="158"/>
        <end position="280"/>
    </location>
</feature>
<reference evidence="3 4" key="1">
    <citation type="journal article" date="2011" name="J. Bacteriol.">
        <title>Complete genome sequence of the industrial strain Ketogulonicigenium vulgare WSH-001.</title>
        <authorList>
            <person name="Liu L."/>
            <person name="Li Y."/>
            <person name="Zhang J."/>
            <person name="Zhou Z."/>
            <person name="Liu J."/>
            <person name="Li X."/>
            <person name="Zhou J."/>
            <person name="Du G."/>
            <person name="Wang L."/>
            <person name="Chen J."/>
        </authorList>
    </citation>
    <scope>NUCLEOTIDE SEQUENCE [LARGE SCALE GENOMIC DNA]</scope>
    <source>
        <strain evidence="3 4">WSH-001</strain>
    </source>
</reference>
<dbReference type="RefSeq" id="WP_013383279.1">
    <property type="nucleotide sequence ID" value="NC_017384.1"/>
</dbReference>
<keyword evidence="4" id="KW-1185">Reference proteome</keyword>
<evidence type="ECO:0000313" key="3">
    <source>
        <dbReference type="EMBL" id="AEM39865.1"/>
    </source>
</evidence>
<dbReference type="SUPFAM" id="SSF52402">
    <property type="entry name" value="Adenine nucleotide alpha hydrolases-like"/>
    <property type="match status" value="1"/>
</dbReference>
<gene>
    <name evidence="3" type="ordered locus">KVU_0026</name>
</gene>
<comment type="similarity">
    <text evidence="1">Belongs to the universal stress protein A family.</text>
</comment>
<dbReference type="AlphaFoldDB" id="F9Y7P9"/>
<dbReference type="PANTHER" id="PTHR46268:SF15">
    <property type="entry name" value="UNIVERSAL STRESS PROTEIN HP_0031"/>
    <property type="match status" value="1"/>
</dbReference>
<dbReference type="OrthoDB" id="9804721at2"/>
<dbReference type="Pfam" id="PF00582">
    <property type="entry name" value="Usp"/>
    <property type="match status" value="1"/>
</dbReference>
<accession>F9Y7P9</accession>
<dbReference type="PANTHER" id="PTHR46268">
    <property type="entry name" value="STRESS RESPONSE PROTEIN NHAX"/>
    <property type="match status" value="1"/>
</dbReference>
<dbReference type="eggNOG" id="COG0589">
    <property type="taxonomic scope" value="Bacteria"/>
</dbReference>
<evidence type="ECO:0000256" key="1">
    <source>
        <dbReference type="ARBA" id="ARBA00008791"/>
    </source>
</evidence>
<dbReference type="EMBL" id="CP002018">
    <property type="protein sequence ID" value="AEM39865.1"/>
    <property type="molecule type" value="Genomic_DNA"/>
</dbReference>
<dbReference type="InterPro" id="IPR006016">
    <property type="entry name" value="UspA"/>
</dbReference>
<dbReference type="KEGG" id="kvl:KVU_0026"/>